<evidence type="ECO:0000313" key="3">
    <source>
        <dbReference type="Proteomes" id="UP000651010"/>
    </source>
</evidence>
<dbReference type="Proteomes" id="UP000651010">
    <property type="component" value="Unassembled WGS sequence"/>
</dbReference>
<sequence>MRLITLPAVLLAFGLAASHASAQTAPTFRFTEQAGPYAVGLRQVEQYDRARIFRNLTDDLSKPQHGERARPLQTLIWYPAQKGDGKPMTVRDYIELTATETSFGTPGHHHAHYDHRLGRGEYAGRRYLLSDRLRAKPAGYGYVKNRRGRL</sequence>
<feature type="signal peptide" evidence="1">
    <location>
        <begin position="1"/>
        <end position="22"/>
    </location>
</feature>
<evidence type="ECO:0000313" key="2">
    <source>
        <dbReference type="EMBL" id="MBE1160912.1"/>
    </source>
</evidence>
<organism evidence="2 3">
    <name type="scientific">Dyella acidiphila</name>
    <dbReference type="NCBI Taxonomy" id="2775866"/>
    <lineage>
        <taxon>Bacteria</taxon>
        <taxon>Pseudomonadati</taxon>
        <taxon>Pseudomonadota</taxon>
        <taxon>Gammaproteobacteria</taxon>
        <taxon>Lysobacterales</taxon>
        <taxon>Rhodanobacteraceae</taxon>
        <taxon>Dyella</taxon>
    </lineage>
</organism>
<proteinExistence type="predicted"/>
<name>A0ABR9GA38_9GAMM</name>
<feature type="chain" id="PRO_5046974345" evidence="1">
    <location>
        <begin position="23"/>
        <end position="150"/>
    </location>
</feature>
<dbReference type="Gene3D" id="3.40.50.1820">
    <property type="entry name" value="alpha/beta hydrolase"/>
    <property type="match status" value="1"/>
</dbReference>
<dbReference type="InterPro" id="IPR029058">
    <property type="entry name" value="AB_hydrolase_fold"/>
</dbReference>
<protein>
    <submittedName>
        <fullName evidence="2">Uncharacterized protein</fullName>
    </submittedName>
</protein>
<gene>
    <name evidence="2" type="ORF">IGX34_10965</name>
</gene>
<dbReference type="RefSeq" id="WP_192555774.1">
    <property type="nucleotide sequence ID" value="NZ_JACZZA010000006.1"/>
</dbReference>
<keyword evidence="3" id="KW-1185">Reference proteome</keyword>
<evidence type="ECO:0000256" key="1">
    <source>
        <dbReference type="SAM" id="SignalP"/>
    </source>
</evidence>
<reference evidence="2 3" key="1">
    <citation type="submission" date="2020-09" db="EMBL/GenBank/DDBJ databases">
        <title>Dyella sp. 7MK23 isolated from forest soil.</title>
        <authorList>
            <person name="Fu J."/>
        </authorList>
    </citation>
    <scope>NUCLEOTIDE SEQUENCE [LARGE SCALE GENOMIC DNA]</scope>
    <source>
        <strain evidence="2 3">7MK23</strain>
    </source>
</reference>
<accession>A0ABR9GA38</accession>
<comment type="caution">
    <text evidence="2">The sequence shown here is derived from an EMBL/GenBank/DDBJ whole genome shotgun (WGS) entry which is preliminary data.</text>
</comment>
<dbReference type="EMBL" id="JACZZA010000006">
    <property type="protein sequence ID" value="MBE1160912.1"/>
    <property type="molecule type" value="Genomic_DNA"/>
</dbReference>
<keyword evidence="1" id="KW-0732">Signal</keyword>